<gene>
    <name evidence="2" type="ORF">F6X53_28545</name>
</gene>
<accession>A0A6L3SSP2</accession>
<evidence type="ECO:0000313" key="2">
    <source>
        <dbReference type="EMBL" id="KAB1072073.1"/>
    </source>
</evidence>
<organism evidence="2 3">
    <name type="scientific">Methylobacterium soli</name>
    <dbReference type="NCBI Taxonomy" id="553447"/>
    <lineage>
        <taxon>Bacteria</taxon>
        <taxon>Pseudomonadati</taxon>
        <taxon>Pseudomonadota</taxon>
        <taxon>Alphaproteobacteria</taxon>
        <taxon>Hyphomicrobiales</taxon>
        <taxon>Methylobacteriaceae</taxon>
        <taxon>Methylobacterium</taxon>
    </lineage>
</organism>
<name>A0A6L3SSP2_9HYPH</name>
<feature type="region of interest" description="Disordered" evidence="1">
    <location>
        <begin position="46"/>
        <end position="69"/>
    </location>
</feature>
<keyword evidence="3" id="KW-1185">Reference proteome</keyword>
<reference evidence="2 3" key="1">
    <citation type="submission" date="2019-09" db="EMBL/GenBank/DDBJ databases">
        <title>YIM 48816 draft genome.</title>
        <authorList>
            <person name="Jiang L."/>
        </authorList>
    </citation>
    <scope>NUCLEOTIDE SEQUENCE [LARGE SCALE GENOMIC DNA]</scope>
    <source>
        <strain evidence="2 3">YIM 48816</strain>
    </source>
</reference>
<proteinExistence type="predicted"/>
<dbReference type="EMBL" id="VZZK01000051">
    <property type="protein sequence ID" value="KAB1072073.1"/>
    <property type="molecule type" value="Genomic_DNA"/>
</dbReference>
<protein>
    <submittedName>
        <fullName evidence="2">Uncharacterized protein</fullName>
    </submittedName>
</protein>
<evidence type="ECO:0000256" key="1">
    <source>
        <dbReference type="SAM" id="MobiDB-lite"/>
    </source>
</evidence>
<dbReference type="Proteomes" id="UP000474159">
    <property type="component" value="Unassembled WGS sequence"/>
</dbReference>
<dbReference type="RefSeq" id="WP_151004760.1">
    <property type="nucleotide sequence ID" value="NZ_BPQY01000265.1"/>
</dbReference>
<sequence length="258" mass="28189">MNDQENTSRDAHPKKTQVTDAILVRSPWATCLRSVPMLGRFGAVVRSEEHGQPTSITQIASPPLDDDDGDYLPTDEEMKIALAISRNAEGYVNAHKDGAGSSKEAVRCYAKLAEAIARADAEAIGAAYPGKFRALTCLAPDSEAAAVAIQMITQSIGRATRVEVERLKKFYAEYGYARDIELPFDGMFAAYAPELKSFQQSVLDEVSHGEQAYDAGIKENAEFLGCSERTAEELALLSMFFGNLEERLARIEAELADE</sequence>
<comment type="caution">
    <text evidence="2">The sequence shown here is derived from an EMBL/GenBank/DDBJ whole genome shotgun (WGS) entry which is preliminary data.</text>
</comment>
<evidence type="ECO:0000313" key="3">
    <source>
        <dbReference type="Proteomes" id="UP000474159"/>
    </source>
</evidence>
<dbReference type="AlphaFoldDB" id="A0A6L3SSP2"/>